<evidence type="ECO:0000313" key="2">
    <source>
        <dbReference type="Proteomes" id="UP000199071"/>
    </source>
</evidence>
<accession>A0A1G6CSE7</accession>
<proteinExistence type="predicted"/>
<organism evidence="1 2">
    <name type="scientific">Bauldia litoralis</name>
    <dbReference type="NCBI Taxonomy" id="665467"/>
    <lineage>
        <taxon>Bacteria</taxon>
        <taxon>Pseudomonadati</taxon>
        <taxon>Pseudomonadota</taxon>
        <taxon>Alphaproteobacteria</taxon>
        <taxon>Hyphomicrobiales</taxon>
        <taxon>Kaistiaceae</taxon>
        <taxon>Bauldia</taxon>
    </lineage>
</organism>
<dbReference type="AlphaFoldDB" id="A0A1G6CSE7"/>
<dbReference type="EMBL" id="FMXQ01000005">
    <property type="protein sequence ID" value="SDB35665.1"/>
    <property type="molecule type" value="Genomic_DNA"/>
</dbReference>
<keyword evidence="2" id="KW-1185">Reference proteome</keyword>
<evidence type="ECO:0000313" key="1">
    <source>
        <dbReference type="EMBL" id="SDB35665.1"/>
    </source>
</evidence>
<gene>
    <name evidence="1" type="ORF">SAMN02982931_02671</name>
</gene>
<reference evidence="1 2" key="1">
    <citation type="submission" date="2016-10" db="EMBL/GenBank/DDBJ databases">
        <authorList>
            <person name="de Groot N.N."/>
        </authorList>
    </citation>
    <scope>NUCLEOTIDE SEQUENCE [LARGE SCALE GENOMIC DNA]</scope>
    <source>
        <strain evidence="1 2">ATCC 35022</strain>
    </source>
</reference>
<sequence length="82" mass="9141">MPSHTSSDRDRSGAVIVKVEEMNRDGQCVHEGDFTGEFPDRQAAAAAIKLHLQQFASSGHDETGDFWWGRAANGCETRFFIR</sequence>
<dbReference type="RefSeq" id="WP_090876940.1">
    <property type="nucleotide sequence ID" value="NZ_FMXQ01000005.1"/>
</dbReference>
<protein>
    <submittedName>
        <fullName evidence="1">Uncharacterized protein</fullName>
    </submittedName>
</protein>
<dbReference type="Proteomes" id="UP000199071">
    <property type="component" value="Unassembled WGS sequence"/>
</dbReference>
<name>A0A1G6CSE7_9HYPH</name>